<organism evidence="1 2">
    <name type="scientific">Candidatus Enterococcus myersii</name>
    <dbReference type="NCBI Taxonomy" id="2815322"/>
    <lineage>
        <taxon>Bacteria</taxon>
        <taxon>Bacillati</taxon>
        <taxon>Bacillota</taxon>
        <taxon>Bacilli</taxon>
        <taxon>Lactobacillales</taxon>
        <taxon>Enterococcaceae</taxon>
        <taxon>Enterococcus</taxon>
    </lineage>
</organism>
<keyword evidence="2" id="KW-1185">Reference proteome</keyword>
<comment type="caution">
    <text evidence="1">The sequence shown here is derived from an EMBL/GenBank/DDBJ whole genome shotgun (WGS) entry which is preliminary data.</text>
</comment>
<protein>
    <submittedName>
        <fullName evidence="1">Uncharacterized protein</fullName>
    </submittedName>
</protein>
<dbReference type="EMBL" id="JAFLVT010000008">
    <property type="protein sequence ID" value="MBO0449432.1"/>
    <property type="molecule type" value="Genomic_DNA"/>
</dbReference>
<reference evidence="1 2" key="1">
    <citation type="submission" date="2021-03" db="EMBL/GenBank/DDBJ databases">
        <title>Enterococcal diversity collection.</title>
        <authorList>
            <person name="Gilmore M.S."/>
            <person name="Schwartzman J."/>
            <person name="Van Tyne D."/>
            <person name="Martin M."/>
            <person name="Earl A.M."/>
            <person name="Manson A.L."/>
            <person name="Straub T."/>
            <person name="Salamzade R."/>
            <person name="Saavedra J."/>
            <person name="Lebreton F."/>
            <person name="Prichula J."/>
            <person name="Schaufler K."/>
            <person name="Gaca A."/>
            <person name="Sgardioli B."/>
            <person name="Wagenaar J."/>
            <person name="Strong T."/>
        </authorList>
    </citation>
    <scope>NUCLEOTIDE SEQUENCE [LARGE SCALE GENOMIC DNA]</scope>
    <source>
        <strain evidence="1 2">MJM12</strain>
    </source>
</reference>
<gene>
    <name evidence="1" type="ORF">JZO76_07750</name>
</gene>
<sequence length="112" mass="12500">MGFWSRLFGKEQTDTTQRQVVSQNNAVAHKTQTDNDQWEELPFFIPNEDDNELISVITTSIAAGNEEGSSFVVKKIMKKNPETQLVAIIAASIAAGVAPDSQFIVKKIYQRK</sequence>
<accession>A0ABS3H8Q5</accession>
<evidence type="ECO:0000313" key="1">
    <source>
        <dbReference type="EMBL" id="MBO0449432.1"/>
    </source>
</evidence>
<dbReference type="Proteomes" id="UP000664256">
    <property type="component" value="Unassembled WGS sequence"/>
</dbReference>
<dbReference type="RefSeq" id="WP_206903540.1">
    <property type="nucleotide sequence ID" value="NZ_JAFLVT010000008.1"/>
</dbReference>
<proteinExistence type="predicted"/>
<name>A0ABS3H8Q5_9ENTE</name>
<evidence type="ECO:0000313" key="2">
    <source>
        <dbReference type="Proteomes" id="UP000664256"/>
    </source>
</evidence>